<feature type="domain" description="Major facilitator superfamily (MFS) profile" evidence="8">
    <location>
        <begin position="8"/>
        <end position="549"/>
    </location>
</feature>
<evidence type="ECO:0000256" key="1">
    <source>
        <dbReference type="ARBA" id="ARBA00004651"/>
    </source>
</evidence>
<evidence type="ECO:0000256" key="4">
    <source>
        <dbReference type="ARBA" id="ARBA00022692"/>
    </source>
</evidence>
<feature type="transmembrane region" description="Helical" evidence="7">
    <location>
        <begin position="239"/>
        <end position="258"/>
    </location>
</feature>
<feature type="transmembrane region" description="Helical" evidence="7">
    <location>
        <begin position="350"/>
        <end position="374"/>
    </location>
</feature>
<dbReference type="GO" id="GO:0005886">
    <property type="term" value="C:plasma membrane"/>
    <property type="evidence" value="ECO:0007669"/>
    <property type="project" value="UniProtKB-SubCell"/>
</dbReference>
<dbReference type="SUPFAM" id="SSF103473">
    <property type="entry name" value="MFS general substrate transporter"/>
    <property type="match status" value="1"/>
</dbReference>
<comment type="caution">
    <text evidence="9">The sequence shown here is derived from an EMBL/GenBank/DDBJ whole genome shotgun (WGS) entry which is preliminary data.</text>
</comment>
<dbReference type="InterPro" id="IPR020846">
    <property type="entry name" value="MFS_dom"/>
</dbReference>
<feature type="transmembrane region" description="Helical" evidence="7">
    <location>
        <begin position="170"/>
        <end position="189"/>
    </location>
</feature>
<dbReference type="PANTHER" id="PTHR42718">
    <property type="entry name" value="MAJOR FACILITATOR SUPERFAMILY MULTIDRUG TRANSPORTER MFSC"/>
    <property type="match status" value="1"/>
</dbReference>
<feature type="transmembrane region" description="Helical" evidence="7">
    <location>
        <begin position="319"/>
        <end position="338"/>
    </location>
</feature>
<keyword evidence="2" id="KW-0813">Transport</keyword>
<sequence>MVQEKWVALSNTTIGVLMATINASILIIALPPIFRGIDLNPFQSGAFAYLLWILMGYMIVTAVLLVTIGRLSDIFGRVRLFNLGFAIFTLGSVLLYFTPGKGDTGALELIIFRIVQAVGGSFLMANSYAIITDNFPKEERGTALGINAIAGTAGMSIGIVAGGILSAINWRYVFLVSVPVGLLGTVWSYLKLKETSPKLKQKLDIPGNLLFGAGLIILLIGITYGLVPYKSSATGWADPWVITAIIIGIILLIAFPFVERKVKQPMFRLELFKIRAFSAGSFSGMISGMGMMGLMFMIIILFQGIWLPDHGYSYASAPFWAGIFMLPMTVAMGIFGPLSGKLSDKHGSKGIATLGLLISAFALILLSLLPYNFIYIEMGILLFIFGAGMGMFTAPNTSAVMSSVPPESRGSASGMLTTLRNVGTTASMGIFFTILILSLSSKLPGALSSAVTNAGAPQLASVFSKLPPTDAIFGALLGINPIKAILSILPSSVVTSISPTALSTITQRTWFPTIFAPTFMSSLHVVFYVAFAITLVGALLSFIRDPLTKKSGSSKRISNEEQAVKLKR</sequence>
<dbReference type="PATRIC" id="fig|507754.4.peg.1543"/>
<dbReference type="PROSITE" id="PS50850">
    <property type="entry name" value="MFS"/>
    <property type="match status" value="1"/>
</dbReference>
<feature type="transmembrane region" description="Helical" evidence="7">
    <location>
        <begin position="422"/>
        <end position="440"/>
    </location>
</feature>
<organism evidence="9 10">
    <name type="scientific">Acidiplasma aeolicum</name>
    <dbReference type="NCBI Taxonomy" id="507754"/>
    <lineage>
        <taxon>Archaea</taxon>
        <taxon>Methanobacteriati</taxon>
        <taxon>Thermoplasmatota</taxon>
        <taxon>Thermoplasmata</taxon>
        <taxon>Thermoplasmatales</taxon>
        <taxon>Ferroplasmaceae</taxon>
        <taxon>Acidiplasma</taxon>
    </lineage>
</organism>
<gene>
    <name evidence="9" type="ORF">SE19_01660</name>
</gene>
<evidence type="ECO:0000256" key="5">
    <source>
        <dbReference type="ARBA" id="ARBA00022989"/>
    </source>
</evidence>
<dbReference type="Proteomes" id="UP000050515">
    <property type="component" value="Unassembled WGS sequence"/>
</dbReference>
<evidence type="ECO:0000256" key="6">
    <source>
        <dbReference type="ARBA" id="ARBA00023136"/>
    </source>
</evidence>
<evidence type="ECO:0000256" key="3">
    <source>
        <dbReference type="ARBA" id="ARBA00022475"/>
    </source>
</evidence>
<dbReference type="CDD" id="cd17321">
    <property type="entry name" value="MFS_MMR_MDR_like"/>
    <property type="match status" value="1"/>
</dbReference>
<dbReference type="InterPro" id="IPR036259">
    <property type="entry name" value="MFS_trans_sf"/>
</dbReference>
<comment type="subcellular location">
    <subcellularLocation>
        <location evidence="1">Cell membrane</location>
        <topology evidence="1">Multi-pass membrane protein</topology>
    </subcellularLocation>
</comment>
<feature type="transmembrane region" description="Helical" evidence="7">
    <location>
        <begin position="143"/>
        <end position="164"/>
    </location>
</feature>
<dbReference type="PANTHER" id="PTHR42718:SF46">
    <property type="entry name" value="BLR6921 PROTEIN"/>
    <property type="match status" value="1"/>
</dbReference>
<dbReference type="InterPro" id="IPR011701">
    <property type="entry name" value="MFS"/>
</dbReference>
<feature type="transmembrane region" description="Helical" evidence="7">
    <location>
        <begin position="525"/>
        <end position="543"/>
    </location>
</feature>
<keyword evidence="3" id="KW-1003">Cell membrane</keyword>
<feature type="transmembrane region" description="Helical" evidence="7">
    <location>
        <begin position="12"/>
        <end position="34"/>
    </location>
</feature>
<feature type="transmembrane region" description="Helical" evidence="7">
    <location>
        <begin position="209"/>
        <end position="227"/>
    </location>
</feature>
<feature type="transmembrane region" description="Helical" evidence="7">
    <location>
        <begin position="380"/>
        <end position="401"/>
    </location>
</feature>
<evidence type="ECO:0000256" key="7">
    <source>
        <dbReference type="SAM" id="Phobius"/>
    </source>
</evidence>
<dbReference type="AlphaFoldDB" id="A0A0P9DBU5"/>
<feature type="transmembrane region" description="Helical" evidence="7">
    <location>
        <begin position="279"/>
        <end position="307"/>
    </location>
</feature>
<dbReference type="Pfam" id="PF07690">
    <property type="entry name" value="MFS_1"/>
    <property type="match status" value="1"/>
</dbReference>
<feature type="transmembrane region" description="Helical" evidence="7">
    <location>
        <begin position="80"/>
        <end position="98"/>
    </location>
</feature>
<keyword evidence="6 7" id="KW-0472">Membrane</keyword>
<keyword evidence="4 7" id="KW-0812">Transmembrane</keyword>
<evidence type="ECO:0000259" key="8">
    <source>
        <dbReference type="PROSITE" id="PS50850"/>
    </source>
</evidence>
<dbReference type="Gene3D" id="1.20.1250.20">
    <property type="entry name" value="MFS general substrate transporter like domains"/>
    <property type="match status" value="2"/>
</dbReference>
<reference evidence="9 10" key="1">
    <citation type="submission" date="2015-09" db="EMBL/GenBank/DDBJ databases">
        <title>Draft genome sequence of Acidiplasma aeolicum DSM 18409.</title>
        <authorList>
            <person name="Hemp J."/>
        </authorList>
    </citation>
    <scope>NUCLEOTIDE SEQUENCE [LARGE SCALE GENOMIC DNA]</scope>
    <source>
        <strain evidence="9 10">V</strain>
    </source>
</reference>
<evidence type="ECO:0000256" key="2">
    <source>
        <dbReference type="ARBA" id="ARBA00022448"/>
    </source>
</evidence>
<dbReference type="GO" id="GO:0022857">
    <property type="term" value="F:transmembrane transporter activity"/>
    <property type="evidence" value="ECO:0007669"/>
    <property type="project" value="InterPro"/>
</dbReference>
<feature type="transmembrane region" description="Helical" evidence="7">
    <location>
        <begin position="110"/>
        <end position="131"/>
    </location>
</feature>
<dbReference type="RefSeq" id="WP_054963914.1">
    <property type="nucleotide sequence ID" value="NZ_LJCQ01000099.1"/>
</dbReference>
<proteinExistence type="predicted"/>
<name>A0A0P9DBU5_9ARCH</name>
<keyword evidence="5 7" id="KW-1133">Transmembrane helix</keyword>
<protein>
    <submittedName>
        <fullName evidence="9">MFS transporter</fullName>
    </submittedName>
</protein>
<accession>A0A0P9DBU5</accession>
<feature type="transmembrane region" description="Helical" evidence="7">
    <location>
        <begin position="46"/>
        <end position="68"/>
    </location>
</feature>
<evidence type="ECO:0000313" key="9">
    <source>
        <dbReference type="EMBL" id="KPV47298.1"/>
    </source>
</evidence>
<evidence type="ECO:0000313" key="10">
    <source>
        <dbReference type="Proteomes" id="UP000050515"/>
    </source>
</evidence>
<dbReference type="EMBL" id="LJCQ01000099">
    <property type="protein sequence ID" value="KPV47298.1"/>
    <property type="molecule type" value="Genomic_DNA"/>
</dbReference>